<evidence type="ECO:0000256" key="2">
    <source>
        <dbReference type="ARBA" id="ARBA00022448"/>
    </source>
</evidence>
<dbReference type="InterPro" id="IPR004870">
    <property type="entry name" value="Nucleoporin_Nup155"/>
</dbReference>
<dbReference type="Proteomes" id="UP000242146">
    <property type="component" value="Unassembled WGS sequence"/>
</dbReference>
<dbReference type="PANTHER" id="PTHR10350:SF6">
    <property type="entry name" value="NUCLEAR PORE COMPLEX PROTEIN NUP155"/>
    <property type="match status" value="1"/>
</dbReference>
<sequence length="504" mass="56718">MARTYFHKLGTYIADLEGLQQLLQNHTSFSFNEPIYNDTQQLLSKSIEVLVFLSYLFEHKIYKDTYLSEPGRDICFSELFTEKGGEFLVVLLKEAIVISTASDSINEYLVTEDVCQLCPTLFDGKCSLRVLTGSEYLERAKRAAEQSIPESSVMVQLQHSLEKYKDAASQLSYEERDSICAKYLQMEFYNGVVQLTLCCASSSPLIQASGADMLFSPIVSMLQQASLLSKENLISALGVILEQDNKLIHKTVYTWLLNNEEMDTLLDKFASSKTVQISLPPFLQHENDFELAITLDWLSKFYERINNIDLATHWLLVLASDTDGISLIKRTAFLEKALQLLQDFNGNGSKAQTVANLIRAAKIQQQIIKFAPGQVKLGDKLFSINALFNIAFESGCWAEAICLFNMKFSSCGYSEIDYRLLRNLWTRFFNEFSSVEGLQAPLLSLGQTVNGSVAFPSNFVMRLLEEFCILHGAKSIVVTDLMANIGLPLEIIEDGKAVIKKIKK</sequence>
<dbReference type="GO" id="GO:0006606">
    <property type="term" value="P:protein import into nucleus"/>
    <property type="evidence" value="ECO:0007669"/>
    <property type="project" value="TreeGrafter"/>
</dbReference>
<comment type="subcellular location">
    <subcellularLocation>
        <location evidence="1">Nucleus</location>
    </subcellularLocation>
</comment>
<evidence type="ECO:0000256" key="1">
    <source>
        <dbReference type="ARBA" id="ARBA00004123"/>
    </source>
</evidence>
<reference evidence="5 6" key="1">
    <citation type="submission" date="2016-07" db="EMBL/GenBank/DDBJ databases">
        <title>Pervasive Adenine N6-methylation of Active Genes in Fungi.</title>
        <authorList>
            <consortium name="DOE Joint Genome Institute"/>
            <person name="Mondo S.J."/>
            <person name="Dannebaum R.O."/>
            <person name="Kuo R.C."/>
            <person name="Labutti K."/>
            <person name="Haridas S."/>
            <person name="Kuo A."/>
            <person name="Salamov A."/>
            <person name="Ahrendt S.R."/>
            <person name="Lipzen A."/>
            <person name="Sullivan W."/>
            <person name="Andreopoulos W.B."/>
            <person name="Clum A."/>
            <person name="Lindquist E."/>
            <person name="Daum C."/>
            <person name="Ramamoorthy G.K."/>
            <person name="Gryganskyi A."/>
            <person name="Culley D."/>
            <person name="Magnuson J.K."/>
            <person name="James T.Y."/>
            <person name="O'Malley M.A."/>
            <person name="Stajich J.E."/>
            <person name="Spatafora J.W."/>
            <person name="Visel A."/>
            <person name="Grigoriev I.V."/>
        </authorList>
    </citation>
    <scope>NUCLEOTIDE SEQUENCE [LARGE SCALE GENOMIC DNA]</scope>
    <source>
        <strain evidence="5 6">NRRL 3301</strain>
    </source>
</reference>
<dbReference type="EMBL" id="MCGT01000009">
    <property type="protein sequence ID" value="ORX56715.1"/>
    <property type="molecule type" value="Genomic_DNA"/>
</dbReference>
<gene>
    <name evidence="5" type="ORF">DM01DRAFT_1233733</name>
</gene>
<name>A0A1X2GLH9_9FUNG</name>
<dbReference type="AlphaFoldDB" id="A0A1X2GLH9"/>
<dbReference type="Pfam" id="PF03177">
    <property type="entry name" value="Nucleoporin_C"/>
    <property type="match status" value="2"/>
</dbReference>
<dbReference type="GO" id="GO:0044611">
    <property type="term" value="C:nuclear pore inner ring"/>
    <property type="evidence" value="ECO:0007669"/>
    <property type="project" value="TreeGrafter"/>
</dbReference>
<evidence type="ECO:0000313" key="5">
    <source>
        <dbReference type="EMBL" id="ORX56715.1"/>
    </source>
</evidence>
<keyword evidence="6" id="KW-1185">Reference proteome</keyword>
<dbReference type="InterPro" id="IPR042537">
    <property type="entry name" value="Nucleoporin_Nup155_C_2"/>
</dbReference>
<dbReference type="Gene3D" id="1.25.40.450">
    <property type="entry name" value="Nucleoporin, helical domain, N-terminal subdomain"/>
    <property type="match status" value="1"/>
</dbReference>
<proteinExistence type="predicted"/>
<evidence type="ECO:0000256" key="3">
    <source>
        <dbReference type="ARBA" id="ARBA00023242"/>
    </source>
</evidence>
<dbReference type="InterPro" id="IPR007187">
    <property type="entry name" value="Nucleoporin_Nup133/Nup155_C"/>
</dbReference>
<keyword evidence="2" id="KW-0813">Transport</keyword>
<dbReference type="GO" id="GO:0000972">
    <property type="term" value="P:transcription-dependent tethering of RNA polymerase II gene DNA at nuclear periphery"/>
    <property type="evidence" value="ECO:0007669"/>
    <property type="project" value="TreeGrafter"/>
</dbReference>
<dbReference type="GO" id="GO:0006405">
    <property type="term" value="P:RNA export from nucleus"/>
    <property type="evidence" value="ECO:0007669"/>
    <property type="project" value="TreeGrafter"/>
</dbReference>
<evidence type="ECO:0000313" key="6">
    <source>
        <dbReference type="Proteomes" id="UP000242146"/>
    </source>
</evidence>
<dbReference type="InterPro" id="IPR042533">
    <property type="entry name" value="Nucleoporin_Nup155_C_1"/>
</dbReference>
<dbReference type="Gene3D" id="1.25.40.440">
    <property type="entry name" value="Nucleoporin, helical domain, central subdomain"/>
    <property type="match status" value="1"/>
</dbReference>
<organism evidence="5 6">
    <name type="scientific">Hesseltinella vesiculosa</name>
    <dbReference type="NCBI Taxonomy" id="101127"/>
    <lineage>
        <taxon>Eukaryota</taxon>
        <taxon>Fungi</taxon>
        <taxon>Fungi incertae sedis</taxon>
        <taxon>Mucoromycota</taxon>
        <taxon>Mucoromycotina</taxon>
        <taxon>Mucoromycetes</taxon>
        <taxon>Mucorales</taxon>
        <taxon>Cunninghamellaceae</taxon>
        <taxon>Hesseltinella</taxon>
    </lineage>
</organism>
<evidence type="ECO:0000259" key="4">
    <source>
        <dbReference type="Pfam" id="PF03177"/>
    </source>
</evidence>
<dbReference type="GO" id="GO:0017056">
    <property type="term" value="F:structural constituent of nuclear pore"/>
    <property type="evidence" value="ECO:0007669"/>
    <property type="project" value="InterPro"/>
</dbReference>
<feature type="domain" description="Nucleoporin Nup133/Nup155-like C-terminal" evidence="4">
    <location>
        <begin position="37"/>
        <end position="201"/>
    </location>
</feature>
<comment type="caution">
    <text evidence="5">The sequence shown here is derived from an EMBL/GenBank/DDBJ whole genome shotgun (WGS) entry which is preliminary data.</text>
</comment>
<accession>A0A1X2GLH9</accession>
<keyword evidence="3" id="KW-0539">Nucleus</keyword>
<dbReference type="GO" id="GO:0036228">
    <property type="term" value="P:protein localization to nuclear inner membrane"/>
    <property type="evidence" value="ECO:0007669"/>
    <property type="project" value="TreeGrafter"/>
</dbReference>
<feature type="domain" description="Nucleoporin Nup133/Nup155-like C-terminal" evidence="4">
    <location>
        <begin position="229"/>
        <end position="491"/>
    </location>
</feature>
<dbReference type="STRING" id="101127.A0A1X2GLH9"/>
<protein>
    <recommendedName>
        <fullName evidence="4">Nucleoporin Nup133/Nup155-like C-terminal domain-containing protein</fullName>
    </recommendedName>
</protein>
<dbReference type="PANTHER" id="PTHR10350">
    <property type="entry name" value="NUCLEAR PORE COMPLEX PROTEIN NUP155"/>
    <property type="match status" value="1"/>
</dbReference>
<dbReference type="OrthoDB" id="338970at2759"/>